<evidence type="ECO:0000313" key="2">
    <source>
        <dbReference type="EMBL" id="EFC45134.1"/>
    </source>
</evidence>
<dbReference type="RefSeq" id="XP_002677878.1">
    <property type="nucleotide sequence ID" value="XM_002677832.1"/>
</dbReference>
<accession>D2VDF5</accession>
<keyword evidence="3" id="KW-1185">Reference proteome</keyword>
<gene>
    <name evidence="2" type="ORF">NAEGRDRAFT_48600</name>
</gene>
<dbReference type="InParanoid" id="D2VDF5"/>
<sequence>MSKDDQINIQFLLEKFRNKFTNQMLGSLRYQKKKQFLIRTPYPSIPLVFYRDRDLFCQILDKNRQIQDYLSWFIVWMKDYEIMKKIALYSTFALAELFSELKKHRKEVWYKDLSEDFEFWKEFVRQDSYNFDSITLASPKILENVGKVKALISIRPECFLHISNKMKKNTELIIAACEQSGNFFRYLPSYLLKKKMVLNALEKNTDIDLKLIPEKMWDAEIAHTAAKFKPYHLQDIPKTFVTREIVEMAIGQEGFGYVFHQVKNPALRKDEELSIICLRNGGNLDNLERSAITKNIAMVAVEKDEYNYVRLSDDFKNDLDICLSVLKKSGCALYEMSEEMKANRQIALQAVKTRASALYYLPTHFLTDREIVLLAFSHGEPLSYDFDYYPPYYFSQTQLAERSNHVHQRKNYPPLIELIPKEFFINDRELILQMTKQFPHILPTVPKDIINDREFWQDCLAINGDCIEFAPPEFKNDFELCCIALKNYRNSIVHFPVEVQSDPRIFKLLMETVPHDKRFRNKVARELKDLVIEFQFENRSNGTASQNIGKSIATIPNSDLYNNSKLKKMRAQDLEDNYLGCYVPIKD</sequence>
<feature type="domain" description="DUF4116" evidence="1">
    <location>
        <begin position="452"/>
        <end position="498"/>
    </location>
</feature>
<evidence type="ECO:0000259" key="1">
    <source>
        <dbReference type="Pfam" id="PF13475"/>
    </source>
</evidence>
<protein>
    <submittedName>
        <fullName evidence="2">Predicted protein</fullName>
    </submittedName>
</protein>
<dbReference type="EMBL" id="GG738864">
    <property type="protein sequence ID" value="EFC45134.1"/>
    <property type="molecule type" value="Genomic_DNA"/>
</dbReference>
<feature type="domain" description="DUF4116" evidence="1">
    <location>
        <begin position="294"/>
        <end position="341"/>
    </location>
</feature>
<dbReference type="AlphaFoldDB" id="D2VDF5"/>
<organism evidence="3">
    <name type="scientific">Naegleria gruberi</name>
    <name type="common">Amoeba</name>
    <dbReference type="NCBI Taxonomy" id="5762"/>
    <lineage>
        <taxon>Eukaryota</taxon>
        <taxon>Discoba</taxon>
        <taxon>Heterolobosea</taxon>
        <taxon>Tetramitia</taxon>
        <taxon>Eutetramitia</taxon>
        <taxon>Vahlkampfiidae</taxon>
        <taxon>Naegleria</taxon>
    </lineage>
</organism>
<dbReference type="VEuPathDB" id="AmoebaDB:NAEGRDRAFT_48600"/>
<dbReference type="Pfam" id="PF13475">
    <property type="entry name" value="DUF4116"/>
    <property type="match status" value="4"/>
</dbReference>
<proteinExistence type="predicted"/>
<dbReference type="GeneID" id="8850357"/>
<dbReference type="InterPro" id="IPR025197">
    <property type="entry name" value="DUF4116"/>
</dbReference>
<feature type="domain" description="DUF4116" evidence="1">
    <location>
        <begin position="148"/>
        <end position="191"/>
    </location>
</feature>
<evidence type="ECO:0000313" key="3">
    <source>
        <dbReference type="Proteomes" id="UP000006671"/>
    </source>
</evidence>
<dbReference type="KEGG" id="ngr:NAEGRDRAFT_48600"/>
<dbReference type="Proteomes" id="UP000006671">
    <property type="component" value="Unassembled WGS sequence"/>
</dbReference>
<reference evidence="2 3" key="1">
    <citation type="journal article" date="2010" name="Cell">
        <title>The genome of Naegleria gruberi illuminates early eukaryotic versatility.</title>
        <authorList>
            <person name="Fritz-Laylin L.K."/>
            <person name="Prochnik S.E."/>
            <person name="Ginger M.L."/>
            <person name="Dacks J.B."/>
            <person name="Carpenter M.L."/>
            <person name="Field M.C."/>
            <person name="Kuo A."/>
            <person name="Paredez A."/>
            <person name="Chapman J."/>
            <person name="Pham J."/>
            <person name="Shu S."/>
            <person name="Neupane R."/>
            <person name="Cipriano M."/>
            <person name="Mancuso J."/>
            <person name="Tu H."/>
            <person name="Salamov A."/>
            <person name="Lindquist E."/>
            <person name="Shapiro H."/>
            <person name="Lucas S."/>
            <person name="Grigoriev I.V."/>
            <person name="Cande W.Z."/>
            <person name="Fulton C."/>
            <person name="Rokhsar D.S."/>
            <person name="Dawson S.C."/>
        </authorList>
    </citation>
    <scope>NUCLEOTIDE SEQUENCE [LARGE SCALE GENOMIC DNA]</scope>
    <source>
        <strain evidence="2 3">NEG-M</strain>
    </source>
</reference>
<name>D2VDF5_NAEGR</name>
<feature type="domain" description="DUF4116" evidence="1">
    <location>
        <begin position="343"/>
        <end position="384"/>
    </location>
</feature>